<keyword evidence="3 4" id="KW-0333">Golgi apparatus</keyword>
<dbReference type="InterPro" id="IPR036175">
    <property type="entry name" value="Sec23/24_helical_dom_sf"/>
</dbReference>
<evidence type="ECO:0000259" key="6">
    <source>
        <dbReference type="Pfam" id="PF04811"/>
    </source>
</evidence>
<dbReference type="InterPro" id="IPR006900">
    <property type="entry name" value="Sec23/24_helical_dom"/>
</dbReference>
<sequence length="628" mass="71686">MFNWNHFPVTRNQLLRLTSPIGCLYNVNEPIDELQRTLTDTVLTCNQCQGFYNKHCTQSGTQWNCVLCGGVNEGVGSVNQSDDYTYCYKDHEETATLIIDLNTPQDEFEVLITELVQAIRLHDDLAIAVITFDKHCYLWDPQHSTTFTFRDEKSTLNKSSSVFCSNVARVEEYLLSLSPVVNDSSTKRPLRATGLALSIASTVSKESLSLLFVSGPCTVGPGQVVSLSKRETIRTFNDITKGRAKLMDKARTFYKSLKDLYVCSFISSLDQTGLFEMQSCMNSVTLVDSFNTNLFKQSLLQTIESGSIAQMEVLTSKEITIRGFLGPGAINKARKSDNLNDEPLGKSGSNSIKFVQLSNTSMGILFHMDTVAYASERSKIGSYVYVQIRTWVKGKLRVTTLKKPTLNNEGVKLENGFNQEAWIVLLMRLYCWQELQMKDFDYNQRLVQLFQKFGTFIPQEPDTFQLPQNFRLLPHIWQHLPCTPIVQIVNKTPDEWCYYALTFSHVDLHDCMKILYPLLLEFDTDKEREVPLTASSIKSNVILLMDTYFHVIVHWGSQVSQWNETSQDHEGITKMIESTRKYDIGSRLPLPRYVQCVEGDSQSRFLKAQLDDDFIPWWDNMCNTVCNK</sequence>
<keyword evidence="4" id="KW-0963">Cytoplasm</keyword>
<accession>A0A0H5C839</accession>
<keyword evidence="4" id="KW-0862">Zinc</keyword>
<keyword evidence="4" id="KW-0472">Membrane</keyword>
<keyword evidence="4" id="KW-0931">ER-Golgi transport</keyword>
<proteinExistence type="inferred from homology"/>
<feature type="domain" description="Gelsolin-like" evidence="5">
    <location>
        <begin position="525"/>
        <end position="606"/>
    </location>
</feature>
<dbReference type="SUPFAM" id="SSF53300">
    <property type="entry name" value="vWA-like"/>
    <property type="match status" value="1"/>
</dbReference>
<dbReference type="InterPro" id="IPR036180">
    <property type="entry name" value="Gelsolin-like_dom_sf"/>
</dbReference>
<dbReference type="InterPro" id="IPR006896">
    <property type="entry name" value="Sec23/24_trunk_dom"/>
</dbReference>
<dbReference type="Pfam" id="PF00626">
    <property type="entry name" value="Gelsolin"/>
    <property type="match status" value="1"/>
</dbReference>
<dbReference type="InterPro" id="IPR029006">
    <property type="entry name" value="ADF-H/Gelsolin-like_dom_sf"/>
</dbReference>
<evidence type="ECO:0000313" key="8">
    <source>
        <dbReference type="EMBL" id="CEP24353.1"/>
    </source>
</evidence>
<dbReference type="Proteomes" id="UP000038830">
    <property type="component" value="Unassembled WGS sequence"/>
</dbReference>
<dbReference type="GO" id="GO:0005096">
    <property type="term" value="F:GTPase activator activity"/>
    <property type="evidence" value="ECO:0007669"/>
    <property type="project" value="TreeGrafter"/>
</dbReference>
<dbReference type="Gene3D" id="3.40.50.410">
    <property type="entry name" value="von Willebrand factor, type A domain"/>
    <property type="match status" value="1"/>
</dbReference>
<reference evidence="9" key="1">
    <citation type="journal article" date="2015" name="J. Biotechnol.">
        <title>The structure of the Cyberlindnera jadinii genome and its relation to Candida utilis analyzed by the occurrence of single nucleotide polymorphisms.</title>
        <authorList>
            <person name="Rupp O."/>
            <person name="Brinkrolf K."/>
            <person name="Buerth C."/>
            <person name="Kunigo M."/>
            <person name="Schneider J."/>
            <person name="Jaenicke S."/>
            <person name="Goesmann A."/>
            <person name="Puehler A."/>
            <person name="Jaeger K.-E."/>
            <person name="Ernst J.F."/>
        </authorList>
    </citation>
    <scope>NUCLEOTIDE SEQUENCE [LARGE SCALE GENOMIC DNA]</scope>
    <source>
        <strain evidence="9">ATCC 18201 / CBS 1600 / BCRC 20928 / JCM 3617 / NBRC 0987 / NRRL Y-1542</strain>
    </source>
</reference>
<dbReference type="SUPFAM" id="SSF82919">
    <property type="entry name" value="Zn-finger domain of Sec23/24"/>
    <property type="match status" value="1"/>
</dbReference>
<organism evidence="8 9">
    <name type="scientific">Cyberlindnera jadinii (strain ATCC 18201 / CBS 1600 / BCRC 20928 / JCM 3617 / NBRC 0987 / NRRL Y-1542)</name>
    <name type="common">Torula yeast</name>
    <name type="synonym">Candida utilis</name>
    <dbReference type="NCBI Taxonomy" id="983966"/>
    <lineage>
        <taxon>Eukaryota</taxon>
        <taxon>Fungi</taxon>
        <taxon>Dikarya</taxon>
        <taxon>Ascomycota</taxon>
        <taxon>Saccharomycotina</taxon>
        <taxon>Saccharomycetes</taxon>
        <taxon>Phaffomycetales</taxon>
        <taxon>Phaffomycetaceae</taxon>
        <taxon>Cyberlindnera</taxon>
    </lineage>
</organism>
<dbReference type="Pfam" id="PF04811">
    <property type="entry name" value="Sec23_trunk"/>
    <property type="match status" value="1"/>
</dbReference>
<keyword evidence="4" id="KW-0813">Transport</keyword>
<dbReference type="GO" id="GO:0000139">
    <property type="term" value="C:Golgi membrane"/>
    <property type="evidence" value="ECO:0007669"/>
    <property type="project" value="UniProtKB-SubCell"/>
</dbReference>
<dbReference type="InterPro" id="IPR036174">
    <property type="entry name" value="Znf_Sec23_Sec24_sf"/>
</dbReference>
<comment type="similarity">
    <text evidence="2 4">Belongs to the SEC23/SEC24 family. SEC23 subfamily.</text>
</comment>
<evidence type="ECO:0000259" key="5">
    <source>
        <dbReference type="Pfam" id="PF00626"/>
    </source>
</evidence>
<keyword evidence="4" id="KW-0479">Metal-binding</keyword>
<dbReference type="Pfam" id="PF04815">
    <property type="entry name" value="Sec23_helical"/>
    <property type="match status" value="1"/>
</dbReference>
<dbReference type="InterPro" id="IPR036465">
    <property type="entry name" value="vWFA_dom_sf"/>
</dbReference>
<dbReference type="InterPro" id="IPR007123">
    <property type="entry name" value="Gelsolin-like_dom"/>
</dbReference>
<evidence type="ECO:0000256" key="1">
    <source>
        <dbReference type="ARBA" id="ARBA00004555"/>
    </source>
</evidence>
<dbReference type="GO" id="GO:0006886">
    <property type="term" value="P:intracellular protein transport"/>
    <property type="evidence" value="ECO:0007669"/>
    <property type="project" value="InterPro"/>
</dbReference>
<comment type="subcellular location">
    <subcellularLocation>
        <location evidence="4">Cytoplasm</location>
    </subcellularLocation>
    <subcellularLocation>
        <location evidence="4">Cytoplasmic vesicle</location>
        <location evidence="4">COPII-coated vesicle membrane</location>
        <topology evidence="4">Peripheral membrane protein</topology>
        <orientation evidence="4">Cytoplasmic side</orientation>
    </subcellularLocation>
    <subcellularLocation>
        <location evidence="4">Endoplasmic reticulum membrane</location>
        <topology evidence="4">Peripheral membrane protein</topology>
        <orientation evidence="4">Cytoplasmic side</orientation>
    </subcellularLocation>
    <subcellularLocation>
        <location evidence="4">Golgi apparatus membrane</location>
        <topology evidence="4">Peripheral membrane protein</topology>
        <orientation evidence="4">Cytoplasmic side</orientation>
    </subcellularLocation>
    <subcellularLocation>
        <location evidence="1">Golgi apparatus</location>
    </subcellularLocation>
</comment>
<comment type="function">
    <text evidence="4">Component of the coat protein complex II (COPII) which promotes the formation of transport vesicles from the endoplasmic reticulum (ER). The coat has two main functions, the physical deformation of the endoplasmic reticulum membrane into vesicles and the selection of cargo molecules.</text>
</comment>
<dbReference type="AlphaFoldDB" id="A0A0H5C839"/>
<evidence type="ECO:0000256" key="2">
    <source>
        <dbReference type="ARBA" id="ARBA00009210"/>
    </source>
</evidence>
<dbReference type="Gene3D" id="3.40.20.10">
    <property type="entry name" value="Severin"/>
    <property type="match status" value="1"/>
</dbReference>
<evidence type="ECO:0000259" key="7">
    <source>
        <dbReference type="Pfam" id="PF04815"/>
    </source>
</evidence>
<dbReference type="InterPro" id="IPR037364">
    <property type="entry name" value="Sec23"/>
</dbReference>
<keyword evidence="4" id="KW-0653">Protein transport</keyword>
<dbReference type="SUPFAM" id="SSF81811">
    <property type="entry name" value="Helical domain of Sec23/24"/>
    <property type="match status" value="1"/>
</dbReference>
<dbReference type="SUPFAM" id="SSF81995">
    <property type="entry name" value="beta-sandwich domain of Sec23/24"/>
    <property type="match status" value="1"/>
</dbReference>
<dbReference type="GO" id="GO:0008270">
    <property type="term" value="F:zinc ion binding"/>
    <property type="evidence" value="ECO:0007669"/>
    <property type="project" value="InterPro"/>
</dbReference>
<dbReference type="Gene3D" id="1.20.120.730">
    <property type="entry name" value="Sec23/Sec24 helical domain"/>
    <property type="match status" value="1"/>
</dbReference>
<evidence type="ECO:0000313" key="9">
    <source>
        <dbReference type="Proteomes" id="UP000038830"/>
    </source>
</evidence>
<dbReference type="Gene3D" id="2.30.30.380">
    <property type="entry name" value="Zn-finger domain of Sec23/24"/>
    <property type="match status" value="1"/>
</dbReference>
<dbReference type="EMBL" id="CDQK01000006">
    <property type="protein sequence ID" value="CEP24353.1"/>
    <property type="molecule type" value="Genomic_DNA"/>
</dbReference>
<name>A0A0H5C839_CYBJN</name>
<feature type="domain" description="Sec23/Sec24 helical" evidence="7">
    <location>
        <begin position="418"/>
        <end position="513"/>
    </location>
</feature>
<keyword evidence="4" id="KW-0968">Cytoplasmic vesicle</keyword>
<dbReference type="GO" id="GO:0030127">
    <property type="term" value="C:COPII vesicle coat"/>
    <property type="evidence" value="ECO:0007669"/>
    <property type="project" value="InterPro"/>
</dbReference>
<protein>
    <recommendedName>
        <fullName evidence="4">Protein transport protein SEC23</fullName>
    </recommendedName>
</protein>
<dbReference type="GO" id="GO:0090110">
    <property type="term" value="P:COPII-coated vesicle cargo loading"/>
    <property type="evidence" value="ECO:0007669"/>
    <property type="project" value="TreeGrafter"/>
</dbReference>
<dbReference type="PANTHER" id="PTHR11141:SF0">
    <property type="entry name" value="PROTEIN TRANSPORT PROTEIN SEC23"/>
    <property type="match status" value="1"/>
</dbReference>
<keyword evidence="4" id="KW-0256">Endoplasmic reticulum</keyword>
<feature type="domain" description="Sec23/Sec24 trunk" evidence="6">
    <location>
        <begin position="110"/>
        <end position="301"/>
    </location>
</feature>
<dbReference type="SUPFAM" id="SSF82754">
    <property type="entry name" value="C-terminal, gelsolin-like domain of Sec23/24"/>
    <property type="match status" value="1"/>
</dbReference>
<dbReference type="Gene3D" id="2.60.40.1670">
    <property type="entry name" value="beta-sandwich domain of Sec23/24"/>
    <property type="match status" value="1"/>
</dbReference>
<gene>
    <name evidence="8" type="ORF">BN1211_5156</name>
</gene>
<dbReference type="PANTHER" id="PTHR11141">
    <property type="entry name" value="PROTEIN TRANSPORT PROTEIN SEC23"/>
    <property type="match status" value="1"/>
</dbReference>
<dbReference type="GO" id="GO:0005789">
    <property type="term" value="C:endoplasmic reticulum membrane"/>
    <property type="evidence" value="ECO:0007669"/>
    <property type="project" value="UniProtKB-SubCell"/>
</dbReference>
<evidence type="ECO:0000256" key="3">
    <source>
        <dbReference type="ARBA" id="ARBA00023034"/>
    </source>
</evidence>
<dbReference type="GO" id="GO:0070971">
    <property type="term" value="C:endoplasmic reticulum exit site"/>
    <property type="evidence" value="ECO:0007669"/>
    <property type="project" value="TreeGrafter"/>
</dbReference>
<evidence type="ECO:0000256" key="4">
    <source>
        <dbReference type="RuleBase" id="RU365030"/>
    </source>
</evidence>